<proteinExistence type="inferred from homology"/>
<dbReference type="AlphaFoldDB" id="A0A284RJ27"/>
<dbReference type="STRING" id="47428.A0A284RJ27"/>
<feature type="chain" id="PRO_5013216116" description="deuterolysin" evidence="14">
    <location>
        <begin position="17"/>
        <end position="350"/>
    </location>
</feature>
<keyword evidence="16" id="KW-1185">Reference proteome</keyword>
<evidence type="ECO:0000313" key="16">
    <source>
        <dbReference type="Proteomes" id="UP000219338"/>
    </source>
</evidence>
<dbReference type="GO" id="GO:0004222">
    <property type="term" value="F:metalloendopeptidase activity"/>
    <property type="evidence" value="ECO:0007669"/>
    <property type="project" value="InterPro"/>
</dbReference>
<dbReference type="InterPro" id="IPR024079">
    <property type="entry name" value="MetalloPept_cat_dom_sf"/>
</dbReference>
<evidence type="ECO:0000256" key="2">
    <source>
        <dbReference type="ARBA" id="ARBA00010279"/>
    </source>
</evidence>
<evidence type="ECO:0000256" key="13">
    <source>
        <dbReference type="PIRSR" id="PIRSR601384-2"/>
    </source>
</evidence>
<sequence>MFVLPALAILATATFAHPYRRSNGLTVDISGPGSRVSSIEDLKFSATVTNTNAGDVKVLKYGTVLDGLPSRSFSVTKDGVPVDFTGVKLNVAVSDSAYTTIPSGENVTVEHNVADLYDFASAGKGTFAFEPITDFRVIGAEERVASQLSAFKAIAEVIEVEVTSEVTKRSLKRSTDVCANETLSGFINASYVEAKELALISLDYVSTLGNSSNNTMTTYFSTNPAQNVTDKLQLVADENDPSRTLNCLDEYGVCDGNVIAYTVISTTDIYFCGIFFNEVPSTDLCSGNTTVAARNIRGGTLLHELTHAVADTVDVTYGCATDQRLTAAQQIQNADNFNCFVTQVYNDTQC</sequence>
<dbReference type="Gene3D" id="3.40.390.10">
    <property type="entry name" value="Collagenase (Catalytic Domain)"/>
    <property type="match status" value="1"/>
</dbReference>
<evidence type="ECO:0000256" key="3">
    <source>
        <dbReference type="ARBA" id="ARBA00012431"/>
    </source>
</evidence>
<evidence type="ECO:0000256" key="6">
    <source>
        <dbReference type="ARBA" id="ARBA00022723"/>
    </source>
</evidence>
<feature type="binding site" evidence="13">
    <location>
        <position position="303"/>
    </location>
    <ligand>
        <name>Zn(2+)</name>
        <dbReference type="ChEBI" id="CHEBI:29105"/>
        <note>catalytic</note>
    </ligand>
</feature>
<dbReference type="EC" id="3.4.24.39" evidence="3"/>
<evidence type="ECO:0000256" key="10">
    <source>
        <dbReference type="ARBA" id="ARBA00023049"/>
    </source>
</evidence>
<evidence type="ECO:0000256" key="1">
    <source>
        <dbReference type="ARBA" id="ARBA00001187"/>
    </source>
</evidence>
<feature type="binding site" evidence="13">
    <location>
        <position position="307"/>
    </location>
    <ligand>
        <name>Zn(2+)</name>
        <dbReference type="ChEBI" id="CHEBI:29105"/>
        <note>catalytic</note>
    </ligand>
</feature>
<comment type="cofactor">
    <cofactor evidence="13">
        <name>Zn(2+)</name>
        <dbReference type="ChEBI" id="CHEBI:29105"/>
    </cofactor>
    <text evidence="13">Binds 1 zinc ion per subunit.</text>
</comment>
<dbReference type="Pfam" id="PF02102">
    <property type="entry name" value="Peptidase_M35"/>
    <property type="match status" value="1"/>
</dbReference>
<dbReference type="OrthoDB" id="412874at2759"/>
<evidence type="ECO:0000256" key="14">
    <source>
        <dbReference type="SAM" id="SignalP"/>
    </source>
</evidence>
<dbReference type="Gene3D" id="2.60.40.2970">
    <property type="match status" value="1"/>
</dbReference>
<dbReference type="GO" id="GO:0046872">
    <property type="term" value="F:metal ion binding"/>
    <property type="evidence" value="ECO:0007669"/>
    <property type="project" value="UniProtKB-KW"/>
</dbReference>
<evidence type="ECO:0000256" key="4">
    <source>
        <dbReference type="ARBA" id="ARBA00022670"/>
    </source>
</evidence>
<keyword evidence="9 13" id="KW-0862">Zinc</keyword>
<keyword evidence="11" id="KW-0865">Zymogen</keyword>
<dbReference type="EMBL" id="FUEG01000009">
    <property type="protein sequence ID" value="SJL08743.1"/>
    <property type="molecule type" value="Genomic_DNA"/>
</dbReference>
<evidence type="ECO:0000256" key="12">
    <source>
        <dbReference type="PIRSR" id="PIRSR601384-1"/>
    </source>
</evidence>
<dbReference type="SUPFAM" id="SSF55486">
    <property type="entry name" value="Metalloproteases ('zincins'), catalytic domain"/>
    <property type="match status" value="1"/>
</dbReference>
<comment type="catalytic activity">
    <reaction evidence="1">
        <text>Preferential cleavage of bonds with hydrophobic residues in P1'. Also 3-Asn-|-Gln-4 and 8-Gly-|-Ser-9 bonds in insulin B chain.</text>
        <dbReference type="EC" id="3.4.24.39"/>
    </reaction>
</comment>
<feature type="binding site" evidence="13">
    <location>
        <position position="314"/>
    </location>
    <ligand>
        <name>Zn(2+)</name>
        <dbReference type="ChEBI" id="CHEBI:29105"/>
        <note>catalytic</note>
    </ligand>
</feature>
<keyword evidence="10" id="KW-0482">Metalloprotease</keyword>
<dbReference type="PANTHER" id="PTHR37016:SF3">
    <property type="entry name" value="NEUTRAL PROTEASE 2-RELATED"/>
    <property type="match status" value="1"/>
</dbReference>
<comment type="similarity">
    <text evidence="2">Belongs to the peptidase M35 family.</text>
</comment>
<evidence type="ECO:0000256" key="5">
    <source>
        <dbReference type="ARBA" id="ARBA00022685"/>
    </source>
</evidence>
<keyword evidence="4" id="KW-0645">Protease</keyword>
<organism evidence="15 16">
    <name type="scientific">Armillaria ostoyae</name>
    <name type="common">Armillaria root rot fungus</name>
    <dbReference type="NCBI Taxonomy" id="47428"/>
    <lineage>
        <taxon>Eukaryota</taxon>
        <taxon>Fungi</taxon>
        <taxon>Dikarya</taxon>
        <taxon>Basidiomycota</taxon>
        <taxon>Agaricomycotina</taxon>
        <taxon>Agaricomycetes</taxon>
        <taxon>Agaricomycetidae</taxon>
        <taxon>Agaricales</taxon>
        <taxon>Marasmiineae</taxon>
        <taxon>Physalacriaceae</taxon>
        <taxon>Armillaria</taxon>
    </lineage>
</organism>
<dbReference type="Proteomes" id="UP000219338">
    <property type="component" value="Unassembled WGS sequence"/>
</dbReference>
<feature type="active site" evidence="12">
    <location>
        <position position="304"/>
    </location>
</feature>
<evidence type="ECO:0000256" key="8">
    <source>
        <dbReference type="ARBA" id="ARBA00022801"/>
    </source>
</evidence>
<reference evidence="16" key="1">
    <citation type="journal article" date="2017" name="Nat. Ecol. Evol.">
        <title>Genome expansion and lineage-specific genetic innovations in the forest pathogenic fungi Armillaria.</title>
        <authorList>
            <person name="Sipos G."/>
            <person name="Prasanna A.N."/>
            <person name="Walter M.C."/>
            <person name="O'Connor E."/>
            <person name="Balint B."/>
            <person name="Krizsan K."/>
            <person name="Kiss B."/>
            <person name="Hess J."/>
            <person name="Varga T."/>
            <person name="Slot J."/>
            <person name="Riley R."/>
            <person name="Boka B."/>
            <person name="Rigling D."/>
            <person name="Barry K."/>
            <person name="Lee J."/>
            <person name="Mihaltcheva S."/>
            <person name="LaButti K."/>
            <person name="Lipzen A."/>
            <person name="Waldron R."/>
            <person name="Moloney N.M."/>
            <person name="Sperisen C."/>
            <person name="Kredics L."/>
            <person name="Vagvoelgyi C."/>
            <person name="Patrignani A."/>
            <person name="Fitzpatrick D."/>
            <person name="Nagy I."/>
            <person name="Doyle S."/>
            <person name="Anderson J.B."/>
            <person name="Grigoriev I.V."/>
            <person name="Gueldener U."/>
            <person name="Muensterkoetter M."/>
            <person name="Nagy L.G."/>
        </authorList>
    </citation>
    <scope>NUCLEOTIDE SEQUENCE [LARGE SCALE GENOMIC DNA]</scope>
    <source>
        <strain evidence="16">C18/9</strain>
    </source>
</reference>
<accession>A0A284RJ27</accession>
<dbReference type="PANTHER" id="PTHR37016">
    <property type="match status" value="1"/>
</dbReference>
<dbReference type="InterPro" id="IPR050414">
    <property type="entry name" value="Fungal_M35_metalloproteases"/>
</dbReference>
<evidence type="ECO:0000256" key="9">
    <source>
        <dbReference type="ARBA" id="ARBA00022833"/>
    </source>
</evidence>
<keyword evidence="7 14" id="KW-0732">Signal</keyword>
<protein>
    <recommendedName>
        <fullName evidence="3">deuterolysin</fullName>
        <ecNumber evidence="3">3.4.24.39</ecNumber>
    </recommendedName>
</protein>
<evidence type="ECO:0000256" key="11">
    <source>
        <dbReference type="ARBA" id="ARBA00023145"/>
    </source>
</evidence>
<dbReference type="OMA" id="NEIANCD"/>
<evidence type="ECO:0000313" key="15">
    <source>
        <dbReference type="EMBL" id="SJL08743.1"/>
    </source>
</evidence>
<feature type="signal peptide" evidence="14">
    <location>
        <begin position="1"/>
        <end position="16"/>
    </location>
</feature>
<name>A0A284RJ27_ARMOS</name>
<dbReference type="InterPro" id="IPR001384">
    <property type="entry name" value="Peptidase_M35"/>
</dbReference>
<keyword evidence="8" id="KW-0378">Hydrolase</keyword>
<keyword evidence="5" id="KW-0165">Cleavage on pair of basic residues</keyword>
<evidence type="ECO:0000256" key="7">
    <source>
        <dbReference type="ARBA" id="ARBA00022729"/>
    </source>
</evidence>
<dbReference type="GO" id="GO:0006508">
    <property type="term" value="P:proteolysis"/>
    <property type="evidence" value="ECO:0007669"/>
    <property type="project" value="UniProtKB-KW"/>
</dbReference>
<gene>
    <name evidence="15" type="ORF">ARMOST_12113</name>
</gene>
<keyword evidence="6 13" id="KW-0479">Metal-binding</keyword>
<dbReference type="CDD" id="cd11008">
    <property type="entry name" value="M35_deuterolysin_like"/>
    <property type="match status" value="1"/>
</dbReference>